<accession>A0A9P8Q3A5</accession>
<dbReference type="InterPro" id="IPR014729">
    <property type="entry name" value="Rossmann-like_a/b/a_fold"/>
</dbReference>
<evidence type="ECO:0000256" key="10">
    <source>
        <dbReference type="ARBA" id="ARBA00031145"/>
    </source>
</evidence>
<protein>
    <recommendedName>
        <fullName evidence="2">FAD synthase</fullName>
        <ecNumber evidence="2">2.7.7.2</ecNumber>
    </recommendedName>
    <alternativeName>
        <fullName evidence="10">FAD pyrophosphorylase</fullName>
    </alternativeName>
    <alternativeName>
        <fullName evidence="11">FMN adenylyltransferase</fullName>
    </alternativeName>
</protein>
<dbReference type="AlphaFoldDB" id="A0A9P8Q3A5"/>
<keyword evidence="6" id="KW-0548">Nucleotidyltransferase</keyword>
<evidence type="ECO:0000256" key="12">
    <source>
        <dbReference type="ARBA" id="ARBA00049494"/>
    </source>
</evidence>
<evidence type="ECO:0000313" key="15">
    <source>
        <dbReference type="Proteomes" id="UP000774326"/>
    </source>
</evidence>
<dbReference type="Gene3D" id="3.40.50.620">
    <property type="entry name" value="HUPs"/>
    <property type="match status" value="1"/>
</dbReference>
<dbReference type="GO" id="GO:0003919">
    <property type="term" value="F:FMN adenylyltransferase activity"/>
    <property type="evidence" value="ECO:0007669"/>
    <property type="project" value="UniProtKB-EC"/>
</dbReference>
<dbReference type="CDD" id="cd23948">
    <property type="entry name" value="FAD_synthase"/>
    <property type="match status" value="1"/>
</dbReference>
<evidence type="ECO:0000256" key="6">
    <source>
        <dbReference type="ARBA" id="ARBA00022695"/>
    </source>
</evidence>
<keyword evidence="3" id="KW-0285">Flavoprotein</keyword>
<comment type="catalytic activity">
    <reaction evidence="12">
        <text>FMN + ATP + H(+) = FAD + diphosphate</text>
        <dbReference type="Rhea" id="RHEA:17237"/>
        <dbReference type="ChEBI" id="CHEBI:15378"/>
        <dbReference type="ChEBI" id="CHEBI:30616"/>
        <dbReference type="ChEBI" id="CHEBI:33019"/>
        <dbReference type="ChEBI" id="CHEBI:57692"/>
        <dbReference type="ChEBI" id="CHEBI:58210"/>
        <dbReference type="EC" id="2.7.7.2"/>
    </reaction>
</comment>
<comment type="caution">
    <text evidence="14">The sequence shown here is derived from an EMBL/GenBank/DDBJ whole genome shotgun (WGS) entry which is preliminary data.</text>
</comment>
<keyword evidence="9" id="KW-0067">ATP-binding</keyword>
<evidence type="ECO:0000256" key="3">
    <source>
        <dbReference type="ARBA" id="ARBA00022630"/>
    </source>
</evidence>
<sequence>MFTEDTIHSFMKKILLTALVVLLSSVLLSCNSHFKYTKMLHPFDDSFNLYETLKVDKFDLQSTLLQKSQQFNHILDTFISSSDLDFHFEGSTQLKQRITESILIIDQLLAKYDIQEQISISFNGGKDCMVMLILFISRLSVQIPQQHPFWTNQKLNSALVNYEQQFPEVTTFIDEACHDYNLQLLQINDTMKSGFQQYLDQNTNVKTIVIGTRDTDPYSQHLKPFQMTDNDWPRFQRVHPILQWSYHDIWGFLKAFQIPYCSLYDLGYTSIGGVDTTIPNPELQIEGNKYLPAYLLKDGAKERDGRLRKNK</sequence>
<dbReference type="Pfam" id="PF01507">
    <property type="entry name" value="PAPS_reduct"/>
    <property type="match status" value="2"/>
</dbReference>
<dbReference type="SUPFAM" id="SSF52402">
    <property type="entry name" value="Adenine nucleotide alpha hydrolases-like"/>
    <property type="match status" value="1"/>
</dbReference>
<comment type="pathway">
    <text evidence="1">Cofactor biosynthesis; FAD biosynthesis; FAD from FMN: step 1/1.</text>
</comment>
<feature type="domain" description="Phosphoadenosine phosphosulphate reductase" evidence="13">
    <location>
        <begin position="196"/>
        <end position="278"/>
    </location>
</feature>
<keyword evidence="8" id="KW-0274">FAD</keyword>
<evidence type="ECO:0000256" key="1">
    <source>
        <dbReference type="ARBA" id="ARBA00004726"/>
    </source>
</evidence>
<reference evidence="14" key="2">
    <citation type="submission" date="2021-01" db="EMBL/GenBank/DDBJ databases">
        <authorList>
            <person name="Schikora-Tamarit M.A."/>
        </authorList>
    </citation>
    <scope>NUCLEOTIDE SEQUENCE</scope>
    <source>
        <strain evidence="14">CBS2887</strain>
    </source>
</reference>
<dbReference type="GO" id="GO:0006747">
    <property type="term" value="P:FAD biosynthetic process"/>
    <property type="evidence" value="ECO:0007669"/>
    <property type="project" value="TreeGrafter"/>
</dbReference>
<dbReference type="Proteomes" id="UP000774326">
    <property type="component" value="Unassembled WGS sequence"/>
</dbReference>
<proteinExistence type="predicted"/>
<evidence type="ECO:0000259" key="13">
    <source>
        <dbReference type="Pfam" id="PF01507"/>
    </source>
</evidence>
<dbReference type="InterPro" id="IPR002500">
    <property type="entry name" value="PAPS_reduct_dom"/>
</dbReference>
<keyword evidence="4" id="KW-0288">FMN</keyword>
<evidence type="ECO:0000256" key="2">
    <source>
        <dbReference type="ARBA" id="ARBA00012393"/>
    </source>
</evidence>
<reference evidence="14" key="1">
    <citation type="journal article" date="2021" name="Open Biol.">
        <title>Shared evolutionary footprints suggest mitochondrial oxidative damage underlies multiple complex I losses in fungi.</title>
        <authorList>
            <person name="Schikora-Tamarit M.A."/>
            <person name="Marcet-Houben M."/>
            <person name="Nosek J."/>
            <person name="Gabaldon T."/>
        </authorList>
    </citation>
    <scope>NUCLEOTIDE SEQUENCE</scope>
    <source>
        <strain evidence="14">CBS2887</strain>
    </source>
</reference>
<keyword evidence="15" id="KW-1185">Reference proteome</keyword>
<gene>
    <name evidence="14" type="ORF">WICPIJ_005577</name>
</gene>
<keyword evidence="5" id="KW-0808">Transferase</keyword>
<evidence type="ECO:0000313" key="14">
    <source>
        <dbReference type="EMBL" id="KAH3683458.1"/>
    </source>
</evidence>
<name>A0A9P8Q3A5_WICPI</name>
<dbReference type="GO" id="GO:0005524">
    <property type="term" value="F:ATP binding"/>
    <property type="evidence" value="ECO:0007669"/>
    <property type="project" value="UniProtKB-KW"/>
</dbReference>
<evidence type="ECO:0000256" key="4">
    <source>
        <dbReference type="ARBA" id="ARBA00022643"/>
    </source>
</evidence>
<evidence type="ECO:0000256" key="5">
    <source>
        <dbReference type="ARBA" id="ARBA00022679"/>
    </source>
</evidence>
<dbReference type="EC" id="2.7.7.2" evidence="2"/>
<evidence type="ECO:0000256" key="8">
    <source>
        <dbReference type="ARBA" id="ARBA00022827"/>
    </source>
</evidence>
<evidence type="ECO:0000256" key="7">
    <source>
        <dbReference type="ARBA" id="ARBA00022741"/>
    </source>
</evidence>
<organism evidence="14 15">
    <name type="scientific">Wickerhamomyces pijperi</name>
    <name type="common">Yeast</name>
    <name type="synonym">Pichia pijperi</name>
    <dbReference type="NCBI Taxonomy" id="599730"/>
    <lineage>
        <taxon>Eukaryota</taxon>
        <taxon>Fungi</taxon>
        <taxon>Dikarya</taxon>
        <taxon>Ascomycota</taxon>
        <taxon>Saccharomycotina</taxon>
        <taxon>Saccharomycetes</taxon>
        <taxon>Phaffomycetales</taxon>
        <taxon>Wickerhamomycetaceae</taxon>
        <taxon>Wickerhamomyces</taxon>
    </lineage>
</organism>
<dbReference type="EMBL" id="JAEUBG010003117">
    <property type="protein sequence ID" value="KAH3683458.1"/>
    <property type="molecule type" value="Genomic_DNA"/>
</dbReference>
<evidence type="ECO:0000256" key="11">
    <source>
        <dbReference type="ARBA" id="ARBA00031871"/>
    </source>
</evidence>
<dbReference type="PANTHER" id="PTHR23293:SF9">
    <property type="entry name" value="FAD SYNTHASE"/>
    <property type="match status" value="1"/>
</dbReference>
<keyword evidence="7" id="KW-0547">Nucleotide-binding</keyword>
<dbReference type="OrthoDB" id="270728at2759"/>
<evidence type="ECO:0000256" key="9">
    <source>
        <dbReference type="ARBA" id="ARBA00022840"/>
    </source>
</evidence>
<feature type="domain" description="Phosphoadenosine phosphosulphate reductase" evidence="13">
    <location>
        <begin position="118"/>
        <end position="193"/>
    </location>
</feature>
<dbReference type="PANTHER" id="PTHR23293">
    <property type="entry name" value="FAD SYNTHETASE-RELATED FMN ADENYLYLTRANSFERASE"/>
    <property type="match status" value="1"/>
</dbReference>